<proteinExistence type="predicted"/>
<dbReference type="InterPro" id="IPR003877">
    <property type="entry name" value="SPRY_dom"/>
</dbReference>
<dbReference type="PROSITE" id="PS50188">
    <property type="entry name" value="B302_SPRY"/>
    <property type="match status" value="1"/>
</dbReference>
<sequence length="213" mass="24147">WSIQRVISILTSEYKYQTCIFSTKPHMCVFLSTAPVTLNPITAHPQLVLSEDLTSVTFSDERQKLPDNPERFDYNTAVLGSEGFNSGTHCWDVDVGENTFWRLGVMTESAERKGALYRKSGIWCMGYYASKYRAGSTPNPETLLNVNRKLQKIRVTLDWDGGKLSFSDAVNNTHLHTLTHTFTERVFPYFNTVLTWTVPLETLGVKGLAQKNI</sequence>
<dbReference type="FunFam" id="2.60.120.920:FF:000004">
    <property type="entry name" value="Butyrophilin subfamily 1 member A1"/>
    <property type="match status" value="1"/>
</dbReference>
<dbReference type="InterPro" id="IPR013320">
    <property type="entry name" value="ConA-like_dom_sf"/>
</dbReference>
<evidence type="ECO:0000259" key="1">
    <source>
        <dbReference type="PROSITE" id="PS50188"/>
    </source>
</evidence>
<evidence type="ECO:0000313" key="3">
    <source>
        <dbReference type="Proteomes" id="UP000694580"/>
    </source>
</evidence>
<dbReference type="InterPro" id="IPR043136">
    <property type="entry name" value="B30.2/SPRY_sf"/>
</dbReference>
<dbReference type="AlphaFoldDB" id="A0AAY4BKD8"/>
<name>A0AAY4BKD8_9TELE</name>
<dbReference type="Proteomes" id="UP000694580">
    <property type="component" value="Chromosome 9"/>
</dbReference>
<dbReference type="Pfam" id="PF13765">
    <property type="entry name" value="PRY"/>
    <property type="match status" value="1"/>
</dbReference>
<dbReference type="PANTHER" id="PTHR24103">
    <property type="entry name" value="E3 UBIQUITIN-PROTEIN LIGASE TRIM"/>
    <property type="match status" value="1"/>
</dbReference>
<reference evidence="2" key="3">
    <citation type="submission" date="2025-09" db="UniProtKB">
        <authorList>
            <consortium name="Ensembl"/>
        </authorList>
    </citation>
    <scope>IDENTIFICATION</scope>
</reference>
<reference evidence="2 3" key="1">
    <citation type="submission" date="2020-06" db="EMBL/GenBank/DDBJ databases">
        <authorList>
            <consortium name="Wellcome Sanger Institute Data Sharing"/>
        </authorList>
    </citation>
    <scope>NUCLEOTIDE SEQUENCE [LARGE SCALE GENOMIC DNA]</scope>
</reference>
<dbReference type="InterPro" id="IPR050143">
    <property type="entry name" value="TRIM/RBCC"/>
</dbReference>
<dbReference type="InterPro" id="IPR003879">
    <property type="entry name" value="Butyrophylin_SPRY"/>
</dbReference>
<keyword evidence="3" id="KW-1185">Reference proteome</keyword>
<dbReference type="InterPro" id="IPR001870">
    <property type="entry name" value="B30.2/SPRY"/>
</dbReference>
<dbReference type="SMART" id="SM00589">
    <property type="entry name" value="PRY"/>
    <property type="match status" value="1"/>
</dbReference>
<reference evidence="2" key="2">
    <citation type="submission" date="2025-08" db="UniProtKB">
        <authorList>
            <consortium name="Ensembl"/>
        </authorList>
    </citation>
    <scope>IDENTIFICATION</scope>
</reference>
<dbReference type="CDD" id="cd12893">
    <property type="entry name" value="SPRY_PRY_TRIM35"/>
    <property type="match status" value="1"/>
</dbReference>
<dbReference type="SMART" id="SM00449">
    <property type="entry name" value="SPRY"/>
    <property type="match status" value="1"/>
</dbReference>
<dbReference type="SUPFAM" id="SSF49899">
    <property type="entry name" value="Concanavalin A-like lectins/glucanases"/>
    <property type="match status" value="1"/>
</dbReference>
<dbReference type="PRINTS" id="PR01407">
    <property type="entry name" value="BUTYPHLNCDUF"/>
</dbReference>
<dbReference type="Ensembl" id="ENSDCDT00010023481.1">
    <property type="protein sequence ID" value="ENSDCDP00010021380.1"/>
    <property type="gene ID" value="ENSDCDG00010010496.1"/>
</dbReference>
<protein>
    <recommendedName>
        <fullName evidence="1">B30.2/SPRY domain-containing protein</fullName>
    </recommendedName>
</protein>
<evidence type="ECO:0000313" key="2">
    <source>
        <dbReference type="Ensembl" id="ENSDCDP00010021380.1"/>
    </source>
</evidence>
<feature type="domain" description="B30.2/SPRY" evidence="1">
    <location>
        <begin position="16"/>
        <end position="208"/>
    </location>
</feature>
<organism evidence="2 3">
    <name type="scientific">Denticeps clupeoides</name>
    <name type="common">denticle herring</name>
    <dbReference type="NCBI Taxonomy" id="299321"/>
    <lineage>
        <taxon>Eukaryota</taxon>
        <taxon>Metazoa</taxon>
        <taxon>Chordata</taxon>
        <taxon>Craniata</taxon>
        <taxon>Vertebrata</taxon>
        <taxon>Euteleostomi</taxon>
        <taxon>Actinopterygii</taxon>
        <taxon>Neopterygii</taxon>
        <taxon>Teleostei</taxon>
        <taxon>Clupei</taxon>
        <taxon>Clupeiformes</taxon>
        <taxon>Denticipitoidei</taxon>
        <taxon>Denticipitidae</taxon>
        <taxon>Denticeps</taxon>
    </lineage>
</organism>
<accession>A0AAY4BKD8</accession>
<dbReference type="GeneTree" id="ENSGT01030000234583"/>
<dbReference type="InterPro" id="IPR006574">
    <property type="entry name" value="PRY"/>
</dbReference>
<dbReference type="Pfam" id="PF00622">
    <property type="entry name" value="SPRY"/>
    <property type="match status" value="1"/>
</dbReference>
<dbReference type="Gene3D" id="2.60.120.920">
    <property type="match status" value="1"/>
</dbReference>